<feature type="compositionally biased region" description="Polar residues" evidence="1">
    <location>
        <begin position="163"/>
        <end position="178"/>
    </location>
</feature>
<reference evidence="3" key="2">
    <citation type="submission" date="2025-09" db="UniProtKB">
        <authorList>
            <consortium name="Ensembl"/>
        </authorList>
    </citation>
    <scope>IDENTIFICATION</scope>
</reference>
<dbReference type="Ensembl" id="ENSGMOT00000052502.1">
    <property type="protein sequence ID" value="ENSGMOP00000056912.1"/>
    <property type="gene ID" value="ENSGMOG00000035275.1"/>
</dbReference>
<keyword evidence="4" id="KW-1185">Reference proteome</keyword>
<feature type="signal peptide" evidence="2">
    <location>
        <begin position="1"/>
        <end position="22"/>
    </location>
</feature>
<feature type="region of interest" description="Disordered" evidence="1">
    <location>
        <begin position="28"/>
        <end position="61"/>
    </location>
</feature>
<organism evidence="3 4">
    <name type="scientific">Gadus morhua</name>
    <name type="common">Atlantic cod</name>
    <dbReference type="NCBI Taxonomy" id="8049"/>
    <lineage>
        <taxon>Eukaryota</taxon>
        <taxon>Metazoa</taxon>
        <taxon>Chordata</taxon>
        <taxon>Craniata</taxon>
        <taxon>Vertebrata</taxon>
        <taxon>Euteleostomi</taxon>
        <taxon>Actinopterygii</taxon>
        <taxon>Neopterygii</taxon>
        <taxon>Teleostei</taxon>
        <taxon>Neoteleostei</taxon>
        <taxon>Acanthomorphata</taxon>
        <taxon>Zeiogadaria</taxon>
        <taxon>Gadariae</taxon>
        <taxon>Gadiformes</taxon>
        <taxon>Gadoidei</taxon>
        <taxon>Gadidae</taxon>
        <taxon>Gadus</taxon>
    </lineage>
</organism>
<proteinExistence type="predicted"/>
<dbReference type="OMA" id="RMAYDMT"/>
<feature type="compositionally biased region" description="Low complexity" evidence="1">
    <location>
        <begin position="238"/>
        <end position="247"/>
    </location>
</feature>
<feature type="compositionally biased region" description="Acidic residues" evidence="1">
    <location>
        <begin position="248"/>
        <end position="263"/>
    </location>
</feature>
<evidence type="ECO:0000313" key="4">
    <source>
        <dbReference type="Proteomes" id="UP000694546"/>
    </source>
</evidence>
<feature type="compositionally biased region" description="Low complexity" evidence="1">
    <location>
        <begin position="50"/>
        <end position="61"/>
    </location>
</feature>
<evidence type="ECO:0000313" key="3">
    <source>
        <dbReference type="Ensembl" id="ENSGMOP00000056912.1"/>
    </source>
</evidence>
<protein>
    <submittedName>
        <fullName evidence="3">Secreted phosphoprotein 1</fullName>
    </submittedName>
</protein>
<dbReference type="AlphaFoldDB" id="A0A8C5FS00"/>
<dbReference type="PANTHER" id="PTHR10607">
    <property type="entry name" value="OSTEOPONTIN"/>
    <property type="match status" value="1"/>
</dbReference>
<name>A0A8C5FS00_GADMO</name>
<sequence length="278" mass="29286">SFSLLVVVGMVASCLPWKLSSTARSNCGLTSSSNLSLCRPQESDEDESGEPSTPSPVTGTTVMAVGTEEPTADTTVEPITPTVVTDQGRGDSLLRFPSEYKSNLYGEDKSYHKGLSPYKSYEVLDGAKRMAYDMTNGNEVEKGLKVYKALQVHADLLEEDTSTPEVESQGLDTSSPDQEASPKQALLPNLQEQEVSFSPSDAAPTDSSSATDEEAEESTASPSDSASASDESEDSEDATATPGAADSQSDESDSVEGDSDEEGALVPVNTTDMPMLAK</sequence>
<dbReference type="PANTHER" id="PTHR10607:SF1">
    <property type="entry name" value="OSTEOPONTIN"/>
    <property type="match status" value="1"/>
</dbReference>
<feature type="chain" id="PRO_5045983297" evidence="2">
    <location>
        <begin position="23"/>
        <end position="278"/>
    </location>
</feature>
<dbReference type="Proteomes" id="UP000694546">
    <property type="component" value="Chromosome 19"/>
</dbReference>
<keyword evidence="2" id="KW-0732">Signal</keyword>
<dbReference type="GeneTree" id="ENSGT00400000024390"/>
<evidence type="ECO:0000256" key="1">
    <source>
        <dbReference type="SAM" id="MobiDB-lite"/>
    </source>
</evidence>
<feature type="compositionally biased region" description="Low complexity" evidence="1">
    <location>
        <begin position="198"/>
        <end position="210"/>
    </location>
</feature>
<reference evidence="3" key="1">
    <citation type="submission" date="2025-08" db="UniProtKB">
        <authorList>
            <consortium name="Ensembl"/>
        </authorList>
    </citation>
    <scope>IDENTIFICATION</scope>
</reference>
<evidence type="ECO:0000256" key="2">
    <source>
        <dbReference type="SAM" id="SignalP"/>
    </source>
</evidence>
<dbReference type="InterPro" id="IPR002038">
    <property type="entry name" value="Osteopontin"/>
</dbReference>
<feature type="region of interest" description="Disordered" evidence="1">
    <location>
        <begin position="158"/>
        <end position="278"/>
    </location>
</feature>
<accession>A0A8C5FS00</accession>
<feature type="compositionally biased region" description="Low complexity" evidence="1">
    <location>
        <begin position="218"/>
        <end position="229"/>
    </location>
</feature>